<organism evidence="3 4">
    <name type="scientific">Lentinula lateritia</name>
    <dbReference type="NCBI Taxonomy" id="40482"/>
    <lineage>
        <taxon>Eukaryota</taxon>
        <taxon>Fungi</taxon>
        <taxon>Dikarya</taxon>
        <taxon>Basidiomycota</taxon>
        <taxon>Agaricomycotina</taxon>
        <taxon>Agaricomycetes</taxon>
        <taxon>Agaricomycetidae</taxon>
        <taxon>Agaricales</taxon>
        <taxon>Marasmiineae</taxon>
        <taxon>Omphalotaceae</taxon>
        <taxon>Lentinula</taxon>
    </lineage>
</organism>
<feature type="chain" id="PRO_5045317492" evidence="2">
    <location>
        <begin position="19"/>
        <end position="206"/>
    </location>
</feature>
<protein>
    <submittedName>
        <fullName evidence="3">Uncharacterized protein</fullName>
    </submittedName>
</protein>
<evidence type="ECO:0000256" key="2">
    <source>
        <dbReference type="SAM" id="SignalP"/>
    </source>
</evidence>
<evidence type="ECO:0000313" key="4">
    <source>
        <dbReference type="Proteomes" id="UP001150217"/>
    </source>
</evidence>
<reference evidence="3" key="1">
    <citation type="submission" date="2022-08" db="EMBL/GenBank/DDBJ databases">
        <title>A Global Phylogenomic Analysis of the Shiitake Genus Lentinula.</title>
        <authorList>
            <consortium name="DOE Joint Genome Institute"/>
            <person name="Sierra-Patev S."/>
            <person name="Min B."/>
            <person name="Naranjo-Ortiz M."/>
            <person name="Looney B."/>
            <person name="Konkel Z."/>
            <person name="Slot J.C."/>
            <person name="Sakamoto Y."/>
            <person name="Steenwyk J.L."/>
            <person name="Rokas A."/>
            <person name="Carro J."/>
            <person name="Camarero S."/>
            <person name="Ferreira P."/>
            <person name="Molpeceres G."/>
            <person name="Ruiz-Duenas F.J."/>
            <person name="Serrano A."/>
            <person name="Henrissat B."/>
            <person name="Drula E."/>
            <person name="Hughes K.W."/>
            <person name="Mata J.L."/>
            <person name="Ishikawa N.K."/>
            <person name="Vargas-Isla R."/>
            <person name="Ushijima S."/>
            <person name="Smith C.A."/>
            <person name="Ahrendt S."/>
            <person name="Andreopoulos W."/>
            <person name="He G."/>
            <person name="Labutti K."/>
            <person name="Lipzen A."/>
            <person name="Ng V."/>
            <person name="Riley R."/>
            <person name="Sandor L."/>
            <person name="Barry K."/>
            <person name="Martinez A.T."/>
            <person name="Xiao Y."/>
            <person name="Gibbons J.G."/>
            <person name="Terashima K."/>
            <person name="Grigoriev I.V."/>
            <person name="Hibbett D.S."/>
        </authorList>
    </citation>
    <scope>NUCLEOTIDE SEQUENCE</scope>
    <source>
        <strain evidence="3">RHP3577 ss4</strain>
    </source>
</reference>
<gene>
    <name evidence="3" type="ORF">C8R41DRAFT_862870</name>
</gene>
<dbReference type="PANTHER" id="PTHR37487:SF3">
    <property type="entry name" value="CLEAVAGE_POLYADENYLATION SPECIFICITY FACTOR A SUBUNIT N-TERMINAL DOMAIN-CONTAINING PROTEIN"/>
    <property type="match status" value="1"/>
</dbReference>
<proteinExistence type="predicted"/>
<dbReference type="EMBL" id="JANVFT010000004">
    <property type="protein sequence ID" value="KAJ4500734.1"/>
    <property type="molecule type" value="Genomic_DNA"/>
</dbReference>
<comment type="caution">
    <text evidence="3">The sequence shown here is derived from an EMBL/GenBank/DDBJ whole genome shotgun (WGS) entry which is preliminary data.</text>
</comment>
<evidence type="ECO:0000256" key="1">
    <source>
        <dbReference type="SAM" id="MobiDB-lite"/>
    </source>
</evidence>
<feature type="signal peptide" evidence="2">
    <location>
        <begin position="1"/>
        <end position="18"/>
    </location>
</feature>
<keyword evidence="4" id="KW-1185">Reference proteome</keyword>
<name>A0ABQ8VWH4_9AGAR</name>
<feature type="region of interest" description="Disordered" evidence="1">
    <location>
        <begin position="132"/>
        <end position="185"/>
    </location>
</feature>
<keyword evidence="2" id="KW-0732">Signal</keyword>
<sequence length="206" mass="19841">MKAVLFASAVALISGAYAQDFTINTPISDESLKIFYSGSLTECEPVLLQWTGGTPPYFLSVYNSGSPSTNAETLTTTNSTSFTWTVNIASGQSIGFNIVDNTGAEKQSAAVAIQAGSSTSCVGQSVSGSAGATTSAATTGSGSASTTGSGSSSTTAKSTGSSSGSASSTSAAGSSTTSSSSNGASSQAAQLGAAGFIGAAIAALLA</sequence>
<dbReference type="PANTHER" id="PTHR37487">
    <property type="entry name" value="CHROMOSOME 1, WHOLE GENOME SHOTGUN SEQUENCE"/>
    <property type="match status" value="1"/>
</dbReference>
<dbReference type="Proteomes" id="UP001150217">
    <property type="component" value="Unassembled WGS sequence"/>
</dbReference>
<accession>A0ABQ8VWH4</accession>
<evidence type="ECO:0000313" key="3">
    <source>
        <dbReference type="EMBL" id="KAJ4500734.1"/>
    </source>
</evidence>